<evidence type="ECO:0000313" key="2">
    <source>
        <dbReference type="Proteomes" id="UP000765509"/>
    </source>
</evidence>
<dbReference type="AlphaFoldDB" id="A0A9Q3Q8I3"/>
<gene>
    <name evidence="1" type="ORF">O181_128814</name>
</gene>
<organism evidence="1 2">
    <name type="scientific">Austropuccinia psidii MF-1</name>
    <dbReference type="NCBI Taxonomy" id="1389203"/>
    <lineage>
        <taxon>Eukaryota</taxon>
        <taxon>Fungi</taxon>
        <taxon>Dikarya</taxon>
        <taxon>Basidiomycota</taxon>
        <taxon>Pucciniomycotina</taxon>
        <taxon>Pucciniomycetes</taxon>
        <taxon>Pucciniales</taxon>
        <taxon>Sphaerophragmiaceae</taxon>
        <taxon>Austropuccinia</taxon>
    </lineage>
</organism>
<dbReference type="Proteomes" id="UP000765509">
    <property type="component" value="Unassembled WGS sequence"/>
</dbReference>
<accession>A0A9Q3Q8I3</accession>
<sequence length="90" mass="9527">MIGNAPASLAVTNVFPSGNGHWDPKQANGNDSGQLALSLPVLICPPPLLGHNPMVTSLLDRSKVIFRQMKDGDGKRTVKLGPIVTMSCHP</sequence>
<proteinExistence type="predicted"/>
<reference evidence="1" key="1">
    <citation type="submission" date="2021-03" db="EMBL/GenBank/DDBJ databases">
        <title>Draft genome sequence of rust myrtle Austropuccinia psidii MF-1, a brazilian biotype.</title>
        <authorList>
            <person name="Quecine M.C."/>
            <person name="Pachon D.M.R."/>
            <person name="Bonatelli M.L."/>
            <person name="Correr F.H."/>
            <person name="Franceschini L.M."/>
            <person name="Leite T.F."/>
            <person name="Margarido G.R.A."/>
            <person name="Almeida C.A."/>
            <person name="Ferrarezi J.A."/>
            <person name="Labate C.A."/>
        </authorList>
    </citation>
    <scope>NUCLEOTIDE SEQUENCE</scope>
    <source>
        <strain evidence="1">MF-1</strain>
    </source>
</reference>
<comment type="caution">
    <text evidence="1">The sequence shown here is derived from an EMBL/GenBank/DDBJ whole genome shotgun (WGS) entry which is preliminary data.</text>
</comment>
<evidence type="ECO:0000313" key="1">
    <source>
        <dbReference type="EMBL" id="MBW0589099.1"/>
    </source>
</evidence>
<keyword evidence="2" id="KW-1185">Reference proteome</keyword>
<name>A0A9Q3Q8I3_9BASI</name>
<dbReference type="EMBL" id="AVOT02132952">
    <property type="protein sequence ID" value="MBW0589099.1"/>
    <property type="molecule type" value="Genomic_DNA"/>
</dbReference>
<protein>
    <submittedName>
        <fullName evidence="1">Uncharacterized protein</fullName>
    </submittedName>
</protein>